<evidence type="ECO:0000256" key="1">
    <source>
        <dbReference type="ARBA" id="ARBA00023157"/>
    </source>
</evidence>
<keyword evidence="3" id="KW-1185">Reference proteome</keyword>
<evidence type="ECO:0000313" key="2">
    <source>
        <dbReference type="EMBL" id="KAK7603210.1"/>
    </source>
</evidence>
<organism evidence="2 3">
    <name type="scientific">Parthenolecanium corni</name>
    <dbReference type="NCBI Taxonomy" id="536013"/>
    <lineage>
        <taxon>Eukaryota</taxon>
        <taxon>Metazoa</taxon>
        <taxon>Ecdysozoa</taxon>
        <taxon>Arthropoda</taxon>
        <taxon>Hexapoda</taxon>
        <taxon>Insecta</taxon>
        <taxon>Pterygota</taxon>
        <taxon>Neoptera</taxon>
        <taxon>Paraneoptera</taxon>
        <taxon>Hemiptera</taxon>
        <taxon>Sternorrhyncha</taxon>
        <taxon>Coccoidea</taxon>
        <taxon>Coccidae</taxon>
        <taxon>Parthenolecanium</taxon>
    </lineage>
</organism>
<name>A0AAN9TQ89_9HEMI</name>
<protein>
    <submittedName>
        <fullName evidence="2">Uncharacterized protein</fullName>
    </submittedName>
</protein>
<dbReference type="EMBL" id="JBBCAQ010000006">
    <property type="protein sequence ID" value="KAK7603210.1"/>
    <property type="molecule type" value="Genomic_DNA"/>
</dbReference>
<dbReference type="InterPro" id="IPR036055">
    <property type="entry name" value="LDL_receptor-like_sf"/>
</dbReference>
<dbReference type="Gene3D" id="4.10.400.10">
    <property type="entry name" value="Low-density Lipoprotein Receptor"/>
    <property type="match status" value="1"/>
</dbReference>
<proteinExistence type="predicted"/>
<dbReference type="SUPFAM" id="SSF57424">
    <property type="entry name" value="LDL receptor-like module"/>
    <property type="match status" value="1"/>
</dbReference>
<dbReference type="Proteomes" id="UP001367676">
    <property type="component" value="Unassembled WGS sequence"/>
</dbReference>
<comment type="caution">
    <text evidence="2">The sequence shown here is derived from an EMBL/GenBank/DDBJ whole genome shotgun (WGS) entry which is preliminary data.</text>
</comment>
<dbReference type="AlphaFoldDB" id="A0AAN9TQ89"/>
<gene>
    <name evidence="2" type="ORF">V9T40_003209</name>
</gene>
<keyword evidence="1" id="KW-1015">Disulfide bond</keyword>
<evidence type="ECO:0000313" key="3">
    <source>
        <dbReference type="Proteomes" id="UP001367676"/>
    </source>
</evidence>
<accession>A0AAN9TQ89</accession>
<sequence>MPEVIHCKGGIGFGIRREIFFLNLEDGYFGCQVNQSTDVLQLYELSRLCDGYQDCFQGSDELARELKCTSKYLNTVLTIIQLDLMNDSDRFRHYCKENILVKH</sequence>
<reference evidence="2 3" key="1">
    <citation type="submission" date="2024-03" db="EMBL/GenBank/DDBJ databases">
        <title>Adaptation during the transition from Ophiocordyceps entomopathogen to insect associate is accompanied by gene loss and intensified selection.</title>
        <authorList>
            <person name="Ward C.M."/>
            <person name="Onetto C.A."/>
            <person name="Borneman A.R."/>
        </authorList>
    </citation>
    <scope>NUCLEOTIDE SEQUENCE [LARGE SCALE GENOMIC DNA]</scope>
    <source>
        <strain evidence="2">AWRI1</strain>
        <tissue evidence="2">Single Adult Female</tissue>
    </source>
</reference>